<comment type="cofactor">
    <cofactor evidence="1">
        <name>Mn(2+)</name>
        <dbReference type="ChEBI" id="CHEBI:29035"/>
    </cofactor>
</comment>
<accession>A0A7D5VAL5</accession>
<dbReference type="GO" id="GO:0046872">
    <property type="term" value="F:metal ion binding"/>
    <property type="evidence" value="ECO:0007669"/>
    <property type="project" value="UniProtKB-KW"/>
</dbReference>
<dbReference type="EMBL" id="CP058952">
    <property type="protein sequence ID" value="QLI82357.1"/>
    <property type="molecule type" value="Genomic_DNA"/>
</dbReference>
<keyword evidence="8" id="KW-0378">Hydrolase</keyword>
<dbReference type="PANTHER" id="PTHR31120">
    <property type="entry name" value="METALLOPROTEASE TIKI"/>
    <property type="match status" value="1"/>
</dbReference>
<evidence type="ECO:0000256" key="10">
    <source>
        <dbReference type="ARBA" id="ARBA00023049"/>
    </source>
</evidence>
<dbReference type="RefSeq" id="WP_180306438.1">
    <property type="nucleotide sequence ID" value="NZ_CP058952.1"/>
</dbReference>
<protein>
    <submittedName>
        <fullName evidence="14">TraB/GumN family protein</fullName>
    </submittedName>
</protein>
<comment type="subcellular location">
    <subcellularLocation>
        <location evidence="3">Membrane</location>
        <topology evidence="3">Single-pass type I membrane protein</topology>
    </subcellularLocation>
</comment>
<dbReference type="PROSITE" id="PS51257">
    <property type="entry name" value="PROKAR_LIPOPROTEIN"/>
    <property type="match status" value="1"/>
</dbReference>
<evidence type="ECO:0000256" key="3">
    <source>
        <dbReference type="ARBA" id="ARBA00004479"/>
    </source>
</evidence>
<evidence type="ECO:0000256" key="8">
    <source>
        <dbReference type="ARBA" id="ARBA00022801"/>
    </source>
</evidence>
<dbReference type="PANTHER" id="PTHR31120:SF6">
    <property type="entry name" value="METALLOPROTEASE TIKI HOMOLOG"/>
    <property type="match status" value="1"/>
</dbReference>
<evidence type="ECO:0000313" key="14">
    <source>
        <dbReference type="EMBL" id="QLI82357.1"/>
    </source>
</evidence>
<dbReference type="AlphaFoldDB" id="A0A7D5VAL5"/>
<evidence type="ECO:0000256" key="12">
    <source>
        <dbReference type="ARBA" id="ARBA00023180"/>
    </source>
</evidence>
<dbReference type="InterPro" id="IPR002816">
    <property type="entry name" value="TraB/PrgY/GumN_fam"/>
</dbReference>
<comment type="cofactor">
    <cofactor evidence="2">
        <name>Co(2+)</name>
        <dbReference type="ChEBI" id="CHEBI:48828"/>
    </cofactor>
</comment>
<keyword evidence="9" id="KW-1133">Transmembrane helix</keyword>
<keyword evidence="15" id="KW-1185">Reference proteome</keyword>
<reference evidence="14 15" key="1">
    <citation type="journal article" date="2016" name="Int. J. Syst. Evol. Microbiol.">
        <title>Chitinibacter fontanus sp. nov., isolated from a spring.</title>
        <authorList>
            <person name="Sheu S.Y."/>
            <person name="Li Y.S."/>
            <person name="Young C.C."/>
            <person name="Chen W.M."/>
        </authorList>
    </citation>
    <scope>NUCLEOTIDE SEQUENCE [LARGE SCALE GENOMIC DNA]</scope>
    <source>
        <strain evidence="14 15">STM-7</strain>
    </source>
</reference>
<dbReference type="CDD" id="cd14789">
    <property type="entry name" value="Tiki"/>
    <property type="match status" value="1"/>
</dbReference>
<evidence type="ECO:0000256" key="9">
    <source>
        <dbReference type="ARBA" id="ARBA00022989"/>
    </source>
</evidence>
<proteinExistence type="predicted"/>
<dbReference type="GO" id="GO:0030178">
    <property type="term" value="P:negative regulation of Wnt signaling pathway"/>
    <property type="evidence" value="ECO:0007669"/>
    <property type="project" value="InterPro"/>
</dbReference>
<dbReference type="GO" id="GO:0004222">
    <property type="term" value="F:metalloendopeptidase activity"/>
    <property type="evidence" value="ECO:0007669"/>
    <property type="project" value="TreeGrafter"/>
</dbReference>
<evidence type="ECO:0000256" key="5">
    <source>
        <dbReference type="ARBA" id="ARBA00022692"/>
    </source>
</evidence>
<evidence type="ECO:0000256" key="11">
    <source>
        <dbReference type="ARBA" id="ARBA00023136"/>
    </source>
</evidence>
<dbReference type="InterPro" id="IPR040230">
    <property type="entry name" value="TIKI1/2-like"/>
</dbReference>
<evidence type="ECO:0000256" key="7">
    <source>
        <dbReference type="ARBA" id="ARBA00022729"/>
    </source>
</evidence>
<keyword evidence="4" id="KW-0645">Protease</keyword>
<name>A0A7D5VAL5_9NEIS</name>
<evidence type="ECO:0000256" key="1">
    <source>
        <dbReference type="ARBA" id="ARBA00001936"/>
    </source>
</evidence>
<feature type="chain" id="PRO_5028801530" evidence="13">
    <location>
        <begin position="27"/>
        <end position="304"/>
    </location>
</feature>
<evidence type="ECO:0000256" key="6">
    <source>
        <dbReference type="ARBA" id="ARBA00022723"/>
    </source>
</evidence>
<keyword evidence="12" id="KW-0325">Glycoprotein</keyword>
<dbReference type="GO" id="GO:0006508">
    <property type="term" value="P:proteolysis"/>
    <property type="evidence" value="ECO:0007669"/>
    <property type="project" value="UniProtKB-KW"/>
</dbReference>
<dbReference type="KEGG" id="cfon:HZU75_12940"/>
<gene>
    <name evidence="14" type="ORF">HZU75_12940</name>
</gene>
<keyword evidence="11" id="KW-0472">Membrane</keyword>
<evidence type="ECO:0000313" key="15">
    <source>
        <dbReference type="Proteomes" id="UP000510822"/>
    </source>
</evidence>
<keyword evidence="5" id="KW-0812">Transmembrane</keyword>
<keyword evidence="7 13" id="KW-0732">Signal</keyword>
<evidence type="ECO:0000256" key="4">
    <source>
        <dbReference type="ARBA" id="ARBA00022670"/>
    </source>
</evidence>
<dbReference type="GO" id="GO:0016020">
    <property type="term" value="C:membrane"/>
    <property type="evidence" value="ECO:0007669"/>
    <property type="project" value="UniProtKB-SubCell"/>
</dbReference>
<organism evidence="14 15">
    <name type="scientific">Chitinibacter fontanus</name>
    <dbReference type="NCBI Taxonomy" id="1737446"/>
    <lineage>
        <taxon>Bacteria</taxon>
        <taxon>Pseudomonadati</taxon>
        <taxon>Pseudomonadota</taxon>
        <taxon>Betaproteobacteria</taxon>
        <taxon>Neisseriales</taxon>
        <taxon>Chitinibacteraceae</taxon>
        <taxon>Chitinibacter</taxon>
    </lineage>
</organism>
<feature type="signal peptide" evidence="13">
    <location>
        <begin position="1"/>
        <end position="26"/>
    </location>
</feature>
<sequence>MFARLHPVLTLAFCACLSLMGCSASAEKNTNAKAVLWKIESANTNPSWLLATVQTPEGHSVEFKPEVEPALLNSRFIGTEYYSDMNSSIQLAQAMVSKDAPLANALGAERYAKITPLLAARGYPANVSAKLHPWAATMLLFSPRQSKENVPMDEYVFQYATETNKPYFALESIEQQLNPFQSIPLARQLILIDAFIANQAALEDAYKKNMAAYIKSDLESIDPLAQFETIALPKAEQAWFKEWRKNHKAKRNQALVERLKTPLGKGDAFFTVSAAQVKGSDGLLAALRGAGYKVSAVSAASKKP</sequence>
<keyword evidence="6" id="KW-0479">Metal-binding</keyword>
<evidence type="ECO:0000256" key="2">
    <source>
        <dbReference type="ARBA" id="ARBA00001941"/>
    </source>
</evidence>
<keyword evidence="10" id="KW-0482">Metalloprotease</keyword>
<dbReference type="Pfam" id="PF01963">
    <property type="entry name" value="TraB_PrgY_gumN"/>
    <property type="match status" value="1"/>
</dbReference>
<dbReference type="Proteomes" id="UP000510822">
    <property type="component" value="Chromosome"/>
</dbReference>
<evidence type="ECO:0000256" key="13">
    <source>
        <dbReference type="SAM" id="SignalP"/>
    </source>
</evidence>